<keyword evidence="2" id="KW-1185">Reference proteome</keyword>
<sequence length="329" mass="38007">MDIDTLTLDPAIVAALPVQDQVVAISKHGDTRWSTGYKISIEDEEDDHEFFIKILDREEAKELAEGEFESMTLMHQLIPEAIVPPIAWGMFKTDNSKAFYLTYFRDLDKEHPPNDILIRLISKIHHKESPTGKFGFHVPTFYGCRKVDNTWCETWEEFFSRELRSSISFAQAVLQHNEELEGLAKTLFDLVVPRLLRPLETGGRSIKPQLVFGDLWDENVQVDHRTRAAALFDPCCFYGHFEFDFQCMTSDRYSLNHNFVNVYKEQMGVSEPAEEFDDRVALYALRNDFHTMGMCPQWTSVLGHVKSEMKRLIKKYPDGLQGLEAKTTL</sequence>
<evidence type="ECO:0000313" key="1">
    <source>
        <dbReference type="EMBL" id="CAG9940050.1"/>
    </source>
</evidence>
<name>A0ACA9TGH7_BIOOC</name>
<accession>A0ACA9TGH7</accession>
<organism evidence="1 2">
    <name type="scientific">Clonostachys rosea f. rosea IK726</name>
    <dbReference type="NCBI Taxonomy" id="1349383"/>
    <lineage>
        <taxon>Eukaryota</taxon>
        <taxon>Fungi</taxon>
        <taxon>Dikarya</taxon>
        <taxon>Ascomycota</taxon>
        <taxon>Pezizomycotina</taxon>
        <taxon>Sordariomycetes</taxon>
        <taxon>Hypocreomycetidae</taxon>
        <taxon>Hypocreales</taxon>
        <taxon>Bionectriaceae</taxon>
        <taxon>Clonostachys</taxon>
    </lineage>
</organism>
<dbReference type="EMBL" id="CADEHS020000004">
    <property type="protein sequence ID" value="CAG9940050.1"/>
    <property type="molecule type" value="Genomic_DNA"/>
</dbReference>
<dbReference type="Proteomes" id="UP000836387">
    <property type="component" value="Unassembled WGS sequence"/>
</dbReference>
<comment type="caution">
    <text evidence="1">The sequence shown here is derived from an EMBL/GenBank/DDBJ whole genome shotgun (WGS) entry which is preliminary data.</text>
</comment>
<reference evidence="1" key="2">
    <citation type="submission" date="2021-10" db="EMBL/GenBank/DDBJ databases">
        <authorList>
            <person name="Piombo E."/>
        </authorList>
    </citation>
    <scope>NUCLEOTIDE SEQUENCE</scope>
</reference>
<reference evidence="1" key="1">
    <citation type="submission" date="2020-04" db="EMBL/GenBank/DDBJ databases">
        <authorList>
            <person name="Broberg M."/>
        </authorList>
    </citation>
    <scope>NUCLEOTIDE SEQUENCE</scope>
</reference>
<protein>
    <submittedName>
        <fullName evidence="1">Uncharacterized protein</fullName>
    </submittedName>
</protein>
<proteinExistence type="predicted"/>
<gene>
    <name evidence="1" type="ORF">CRV2_00010378</name>
</gene>
<evidence type="ECO:0000313" key="2">
    <source>
        <dbReference type="Proteomes" id="UP000836387"/>
    </source>
</evidence>